<organism evidence="2 3">
    <name type="scientific">Aspergillus vadensis (strain CBS 113365 / IMI 142717 / IBT 24658)</name>
    <dbReference type="NCBI Taxonomy" id="1448311"/>
    <lineage>
        <taxon>Eukaryota</taxon>
        <taxon>Fungi</taxon>
        <taxon>Dikarya</taxon>
        <taxon>Ascomycota</taxon>
        <taxon>Pezizomycotina</taxon>
        <taxon>Eurotiomycetes</taxon>
        <taxon>Eurotiomycetidae</taxon>
        <taxon>Eurotiales</taxon>
        <taxon>Aspergillaceae</taxon>
        <taxon>Aspergillus</taxon>
        <taxon>Aspergillus subgen. Circumdati</taxon>
    </lineage>
</organism>
<evidence type="ECO:0000313" key="3">
    <source>
        <dbReference type="Proteomes" id="UP000248405"/>
    </source>
</evidence>
<name>A0A319CI26_ASPVC</name>
<proteinExistence type="predicted"/>
<gene>
    <name evidence="2" type="ORF">BO88DRAFT_416251</name>
</gene>
<keyword evidence="1" id="KW-0472">Membrane</keyword>
<evidence type="ECO:0000313" key="2">
    <source>
        <dbReference type="EMBL" id="PYH67882.1"/>
    </source>
</evidence>
<keyword evidence="1" id="KW-1133">Transmembrane helix</keyword>
<keyword evidence="3" id="KW-1185">Reference proteome</keyword>
<dbReference type="RefSeq" id="XP_025561676.1">
    <property type="nucleotide sequence ID" value="XM_025708242.1"/>
</dbReference>
<dbReference type="AlphaFoldDB" id="A0A319CI26"/>
<dbReference type="Proteomes" id="UP000248405">
    <property type="component" value="Unassembled WGS sequence"/>
</dbReference>
<reference evidence="2" key="1">
    <citation type="submission" date="2016-12" db="EMBL/GenBank/DDBJ databases">
        <title>The genomes of Aspergillus section Nigri reveals drivers in fungal speciation.</title>
        <authorList>
            <consortium name="DOE Joint Genome Institute"/>
            <person name="Vesth T.C."/>
            <person name="Nybo J."/>
            <person name="Theobald S."/>
            <person name="Brandl J."/>
            <person name="Frisvad J.C."/>
            <person name="Nielsen K.F."/>
            <person name="Lyhne E.K."/>
            <person name="Kogle M.E."/>
            <person name="Kuo A."/>
            <person name="Riley R."/>
            <person name="Clum A."/>
            <person name="Nolan M."/>
            <person name="Lipzen A."/>
            <person name="Salamov A."/>
            <person name="Henrissat B."/>
            <person name="Wiebenga A."/>
            <person name="De Vries R.P."/>
            <person name="Grigoriev I.V."/>
            <person name="Mortensen U.H."/>
            <person name="Andersen M.R."/>
            <person name="Baker S.E."/>
        </authorList>
    </citation>
    <scope>NUCLEOTIDE SEQUENCE [LARGE SCALE GENOMIC DNA]</scope>
    <source>
        <strain evidence="2">CBS 113365</strain>
    </source>
</reference>
<keyword evidence="1" id="KW-0812">Transmembrane</keyword>
<accession>A0A319CI26</accession>
<dbReference type="EMBL" id="KZ821628">
    <property type="protein sequence ID" value="PYH67882.1"/>
    <property type="molecule type" value="Genomic_DNA"/>
</dbReference>
<evidence type="ECO:0000256" key="1">
    <source>
        <dbReference type="SAM" id="Phobius"/>
    </source>
</evidence>
<dbReference type="GeneID" id="37212834"/>
<sequence>MVEYPRPNTKFSLVNPLIIRNLNVNLKIEGIRSRYWAPSPGSSQALHKLAVLHGEHPKPRPDRLWWEIGQLPGANGVAEFSLQVRVAFSDVRFRGCSISLCLAGLGLMILAAWPAKLLFEDSGRVDMNAVL</sequence>
<protein>
    <submittedName>
        <fullName evidence="2">Uncharacterized protein</fullName>
    </submittedName>
</protein>
<feature type="transmembrane region" description="Helical" evidence="1">
    <location>
        <begin position="95"/>
        <end position="115"/>
    </location>
</feature>